<dbReference type="PROSITE" id="PS51846">
    <property type="entry name" value="CNNM"/>
    <property type="match status" value="1"/>
</dbReference>
<dbReference type="GO" id="GO:0050660">
    <property type="term" value="F:flavin adenine dinucleotide binding"/>
    <property type="evidence" value="ECO:0007669"/>
    <property type="project" value="InterPro"/>
</dbReference>
<evidence type="ECO:0000256" key="5">
    <source>
        <dbReference type="ARBA" id="ARBA00022737"/>
    </source>
</evidence>
<evidence type="ECO:0000313" key="14">
    <source>
        <dbReference type="EMBL" id="RAH99264.1"/>
    </source>
</evidence>
<proteinExistence type="inferred from homology"/>
<comment type="caution">
    <text evidence="14">The sequence shown here is derived from an EMBL/GenBank/DDBJ whole genome shotgun (WGS) entry which is preliminary data.</text>
</comment>
<keyword evidence="8 10" id="KW-0472">Membrane</keyword>
<dbReference type="Pfam" id="PF03471">
    <property type="entry name" value="CorC_HlyC"/>
    <property type="match status" value="1"/>
</dbReference>
<dbReference type="Gene3D" id="3.30.465.10">
    <property type="match status" value="1"/>
</dbReference>
<dbReference type="Gene3D" id="3.10.580.10">
    <property type="entry name" value="CBS-domain"/>
    <property type="match status" value="1"/>
</dbReference>
<evidence type="ECO:0000256" key="1">
    <source>
        <dbReference type="ARBA" id="ARBA00004651"/>
    </source>
</evidence>
<evidence type="ECO:0000259" key="13">
    <source>
        <dbReference type="PROSITE" id="PS51846"/>
    </source>
</evidence>
<keyword evidence="4 10" id="KW-0812">Transmembrane</keyword>
<gene>
    <name evidence="14" type="ORF">DLJ53_22235</name>
</gene>
<name>A0A8B2NIA0_9HYPH</name>
<dbReference type="Pfam" id="PF00571">
    <property type="entry name" value="CBS"/>
    <property type="match status" value="2"/>
</dbReference>
<evidence type="ECO:0000256" key="7">
    <source>
        <dbReference type="ARBA" id="ARBA00023122"/>
    </source>
</evidence>
<evidence type="ECO:0000256" key="8">
    <source>
        <dbReference type="ARBA" id="ARBA00023136"/>
    </source>
</evidence>
<dbReference type="RefSeq" id="WP_111349376.1">
    <property type="nucleotide sequence ID" value="NZ_JAIWKD010000006.1"/>
</dbReference>
<feature type="transmembrane region" description="Helical" evidence="11">
    <location>
        <begin position="62"/>
        <end position="81"/>
    </location>
</feature>
<dbReference type="PANTHER" id="PTHR22777">
    <property type="entry name" value="HEMOLYSIN-RELATED"/>
    <property type="match status" value="1"/>
</dbReference>
<dbReference type="FunFam" id="3.10.580.10:FF:000002">
    <property type="entry name" value="Magnesium/cobalt efflux protein CorC"/>
    <property type="match status" value="1"/>
</dbReference>
<accession>A0A8B2NIA0</accession>
<dbReference type="InterPro" id="IPR044751">
    <property type="entry name" value="Ion_transp-like_CBS"/>
</dbReference>
<dbReference type="AlphaFoldDB" id="A0A8B2NIA0"/>
<dbReference type="PANTHER" id="PTHR22777:SF32">
    <property type="entry name" value="UPF0053 INNER MEMBRANE PROTEIN YFJD"/>
    <property type="match status" value="1"/>
</dbReference>
<keyword evidence="3" id="KW-1003">Cell membrane</keyword>
<evidence type="ECO:0008006" key="16">
    <source>
        <dbReference type="Google" id="ProtNLM"/>
    </source>
</evidence>
<keyword evidence="7 9" id="KW-0129">CBS domain</keyword>
<evidence type="ECO:0000256" key="2">
    <source>
        <dbReference type="ARBA" id="ARBA00006446"/>
    </source>
</evidence>
<evidence type="ECO:0000259" key="12">
    <source>
        <dbReference type="PROSITE" id="PS51371"/>
    </source>
</evidence>
<dbReference type="InterPro" id="IPR005170">
    <property type="entry name" value="Transptr-assoc_dom"/>
</dbReference>
<organism evidence="14 15">
    <name type="scientific">Acuticoccus sediminis</name>
    <dbReference type="NCBI Taxonomy" id="2184697"/>
    <lineage>
        <taxon>Bacteria</taxon>
        <taxon>Pseudomonadati</taxon>
        <taxon>Pseudomonadota</taxon>
        <taxon>Alphaproteobacteria</taxon>
        <taxon>Hyphomicrobiales</taxon>
        <taxon>Amorphaceae</taxon>
        <taxon>Acuticoccus</taxon>
    </lineage>
</organism>
<dbReference type="Proteomes" id="UP000249590">
    <property type="component" value="Unassembled WGS sequence"/>
</dbReference>
<evidence type="ECO:0000256" key="11">
    <source>
        <dbReference type="SAM" id="Phobius"/>
    </source>
</evidence>
<comment type="subcellular location">
    <subcellularLocation>
        <location evidence="1">Cell membrane</location>
        <topology evidence="1">Multi-pass membrane protein</topology>
    </subcellularLocation>
</comment>
<feature type="domain" description="CBS" evidence="12">
    <location>
        <begin position="209"/>
        <end position="269"/>
    </location>
</feature>
<evidence type="ECO:0000256" key="3">
    <source>
        <dbReference type="ARBA" id="ARBA00022475"/>
    </source>
</evidence>
<dbReference type="CDD" id="cd04590">
    <property type="entry name" value="CBS_pair_CorC_HlyC_assoc"/>
    <property type="match status" value="1"/>
</dbReference>
<evidence type="ECO:0000256" key="10">
    <source>
        <dbReference type="PROSITE-ProRule" id="PRU01193"/>
    </source>
</evidence>
<dbReference type="InterPro" id="IPR036318">
    <property type="entry name" value="FAD-bd_PCMH-like_sf"/>
</dbReference>
<dbReference type="SUPFAM" id="SSF54631">
    <property type="entry name" value="CBS-domain pair"/>
    <property type="match status" value="1"/>
</dbReference>
<dbReference type="InterPro" id="IPR046342">
    <property type="entry name" value="CBS_dom_sf"/>
</dbReference>
<evidence type="ECO:0000256" key="6">
    <source>
        <dbReference type="ARBA" id="ARBA00022989"/>
    </source>
</evidence>
<keyword evidence="5" id="KW-0677">Repeat</keyword>
<keyword evidence="15" id="KW-1185">Reference proteome</keyword>
<evidence type="ECO:0000256" key="9">
    <source>
        <dbReference type="PROSITE-ProRule" id="PRU00703"/>
    </source>
</evidence>
<dbReference type="SMART" id="SM01091">
    <property type="entry name" value="CorC_HlyC"/>
    <property type="match status" value="1"/>
</dbReference>
<dbReference type="EMBL" id="QHHQ01000005">
    <property type="protein sequence ID" value="RAH99264.1"/>
    <property type="molecule type" value="Genomic_DNA"/>
</dbReference>
<dbReference type="InterPro" id="IPR002550">
    <property type="entry name" value="CNNM"/>
</dbReference>
<comment type="similarity">
    <text evidence="2">Belongs to the UPF0053 family. Hemolysin C subfamily.</text>
</comment>
<dbReference type="InterPro" id="IPR000644">
    <property type="entry name" value="CBS_dom"/>
</dbReference>
<reference evidence="14 15" key="1">
    <citation type="submission" date="2018-05" db="EMBL/GenBank/DDBJ databases">
        <title>Acuticoccus sediminis sp. nov., isolated from deep-sea sediment of Indian Ocean.</title>
        <authorList>
            <person name="Liu X."/>
            <person name="Lai Q."/>
            <person name="Du Y."/>
            <person name="Sun F."/>
            <person name="Zhang X."/>
            <person name="Wang S."/>
            <person name="Shao Z."/>
        </authorList>
    </citation>
    <scope>NUCLEOTIDE SEQUENCE [LARGE SCALE GENOMIC DNA]</scope>
    <source>
        <strain evidence="14 15">PTG4-2</strain>
    </source>
</reference>
<dbReference type="OrthoDB" id="9797674at2"/>
<protein>
    <recommendedName>
        <fullName evidence="16">Mg2+/Co2+ transporter CorB</fullName>
    </recommendedName>
</protein>
<feature type="transmembrane region" description="Helical" evidence="11">
    <location>
        <begin position="93"/>
        <end position="112"/>
    </location>
</feature>
<feature type="domain" description="CNNM transmembrane" evidence="13">
    <location>
        <begin position="2"/>
        <end position="190"/>
    </location>
</feature>
<sequence length="423" mass="46323">MIDWSLWLTVGAIAVLLALSAFFSGSETALTAASRARLMQHEKQGSERAGTAAKLMEMRERLIGALLVGNNLVNILSSALATSALIRIFGDTAIVYATFIMTALVLIFSEVLPKTLAILRPESFALAVAPTVRVIVIVFAPVTNLVNHIVALILRLFGVRADMATVSSAREEIRGAVDLQHAEGGLHKSDRDRLGAILDLAELDVSDVMVHRTRMRMIDASLPPAAIVEEAANSPYTRMPLFEGETDNIVGVLHAKDLLRAVQSLGGDMERLNVRAIAKPPWFVPESTMLQDQLNAFLKKKAHFALVVDEYGEVMGLVTLEDIIEEIVGEIEDEYDNEVEGLRVEPDGTVMVDGSVSIRDLNRALDWDLPDDEATTAAGLVIHEAQMIPEVGQAFTFHGVRFEVAERERNRITLLKLNQQDGE</sequence>
<keyword evidence="6 10" id="KW-1133">Transmembrane helix</keyword>
<dbReference type="GO" id="GO:0005886">
    <property type="term" value="C:plasma membrane"/>
    <property type="evidence" value="ECO:0007669"/>
    <property type="project" value="UniProtKB-SubCell"/>
</dbReference>
<feature type="domain" description="CBS" evidence="12">
    <location>
        <begin position="277"/>
        <end position="334"/>
    </location>
</feature>
<evidence type="ECO:0000313" key="15">
    <source>
        <dbReference type="Proteomes" id="UP000249590"/>
    </source>
</evidence>
<feature type="transmembrane region" description="Helical" evidence="11">
    <location>
        <begin position="6"/>
        <end position="30"/>
    </location>
</feature>
<dbReference type="SUPFAM" id="SSF56176">
    <property type="entry name" value="FAD-binding/transporter-associated domain-like"/>
    <property type="match status" value="1"/>
</dbReference>
<dbReference type="PROSITE" id="PS51371">
    <property type="entry name" value="CBS"/>
    <property type="match status" value="2"/>
</dbReference>
<dbReference type="Pfam" id="PF01595">
    <property type="entry name" value="CNNM"/>
    <property type="match status" value="1"/>
</dbReference>
<dbReference type="InterPro" id="IPR016169">
    <property type="entry name" value="FAD-bd_PCMH_sub2"/>
</dbReference>
<evidence type="ECO:0000256" key="4">
    <source>
        <dbReference type="ARBA" id="ARBA00022692"/>
    </source>
</evidence>